<evidence type="ECO:0000256" key="6">
    <source>
        <dbReference type="PROSITE-ProRule" id="PRU00266"/>
    </source>
</evidence>
<name>A0A8C6SZU6_9GOBI</name>
<feature type="domain" description="Protein kinase" evidence="10">
    <location>
        <begin position="221"/>
        <end position="473"/>
    </location>
</feature>
<dbReference type="PROSITE" id="PS50011">
    <property type="entry name" value="PROTEIN_KINASE_DOM"/>
    <property type="match status" value="1"/>
</dbReference>
<evidence type="ECO:0000313" key="13">
    <source>
        <dbReference type="Proteomes" id="UP000694523"/>
    </source>
</evidence>
<dbReference type="Pfam" id="PF00069">
    <property type="entry name" value="Pkinase"/>
    <property type="match status" value="1"/>
</dbReference>
<dbReference type="InterPro" id="IPR014720">
    <property type="entry name" value="dsRBD_dom"/>
</dbReference>
<dbReference type="Proteomes" id="UP000694523">
    <property type="component" value="Unplaced"/>
</dbReference>
<evidence type="ECO:0000256" key="9">
    <source>
        <dbReference type="SAM" id="MobiDB-lite"/>
    </source>
</evidence>
<comment type="similarity">
    <text evidence="5">Belongs to the protein kinase superfamily. Ser/Thr protein kinase family. GCN2 subfamily.</text>
</comment>
<evidence type="ECO:0000259" key="11">
    <source>
        <dbReference type="PROSITE" id="PS50137"/>
    </source>
</evidence>
<keyword evidence="4 7" id="KW-0067">ATP-binding</keyword>
<reference evidence="12" key="2">
    <citation type="submission" date="2025-09" db="UniProtKB">
        <authorList>
            <consortium name="Ensembl"/>
        </authorList>
    </citation>
    <scope>IDENTIFICATION</scope>
</reference>
<feature type="domain" description="DRBM" evidence="11">
    <location>
        <begin position="125"/>
        <end position="155"/>
    </location>
</feature>
<dbReference type="GO" id="GO:0005634">
    <property type="term" value="C:nucleus"/>
    <property type="evidence" value="ECO:0007669"/>
    <property type="project" value="TreeGrafter"/>
</dbReference>
<dbReference type="GO" id="GO:0005737">
    <property type="term" value="C:cytoplasm"/>
    <property type="evidence" value="ECO:0007669"/>
    <property type="project" value="TreeGrafter"/>
</dbReference>
<dbReference type="SUPFAM" id="SSF56112">
    <property type="entry name" value="Protein kinase-like (PK-like)"/>
    <property type="match status" value="1"/>
</dbReference>
<dbReference type="Pfam" id="PF00035">
    <property type="entry name" value="dsrm"/>
    <property type="match status" value="1"/>
</dbReference>
<dbReference type="PROSITE" id="PS00107">
    <property type="entry name" value="PROTEIN_KINASE_ATP"/>
    <property type="match status" value="1"/>
</dbReference>
<sequence>HGKLRCKLNELAQRNRWELKYEDVSSAGPDHIKTFTQRAVVNGKPYANGVGKNKKEAKQIAAKNALEEATPTSVPPSPVFPTSVTQSNYICWLNEYGQKNRVNIRALESTTIGSTIITTCCKYVVGDKEYPPAYGITRKEAKEEAAKLVYHELCGSKTTGVSLQLETPTPMIEMMLFRLRKPQCNQSIQGKKKKKTCLFDNFFLFCKCSLTTFLCRFLKEYHSIKSLGKGAFGSVFRARKQLLEKDYAIKIISCKDKTRREVLVLANLDHPNIVRYFSCWLQDTGYNSEVKINTKFLFIEMELCEGGTLRRWIHKKNIAPAENSRQRQSLEFARQILSGVEYIHSKKLIHRDLKPENILFGQDGNVRIGDFGLATQDNDDGELVERTEDSGTRSYMAPEQVGVNYDRKVDVFALGLIFFELFWRIGTGHERIKVCKTTCTIGERSHIIKTMLSTKPEARPEASALKTELKRWTGTPEGNTDQGNLTV</sequence>
<evidence type="ECO:0000256" key="5">
    <source>
        <dbReference type="ARBA" id="ARBA00037982"/>
    </source>
</evidence>
<keyword evidence="6" id="KW-0694">RNA-binding</keyword>
<dbReference type="Gene3D" id="1.10.510.10">
    <property type="entry name" value="Transferase(Phosphotransferase) domain 1"/>
    <property type="match status" value="1"/>
</dbReference>
<dbReference type="PROSITE" id="PS00108">
    <property type="entry name" value="PROTEIN_KINASE_ST"/>
    <property type="match status" value="1"/>
</dbReference>
<feature type="domain" description="DRBM" evidence="11">
    <location>
        <begin position="3"/>
        <end position="71"/>
    </location>
</feature>
<keyword evidence="2 7" id="KW-0547">Nucleotide-binding</keyword>
<evidence type="ECO:0000259" key="10">
    <source>
        <dbReference type="PROSITE" id="PS50011"/>
    </source>
</evidence>
<evidence type="ECO:0000313" key="12">
    <source>
        <dbReference type="Ensembl" id="ENSNMLP00000013381.1"/>
    </source>
</evidence>
<dbReference type="PANTHER" id="PTHR11042">
    <property type="entry name" value="EUKARYOTIC TRANSLATION INITIATION FACTOR 2-ALPHA KINASE EIF2-ALPHA KINASE -RELATED"/>
    <property type="match status" value="1"/>
</dbReference>
<evidence type="ECO:0000256" key="2">
    <source>
        <dbReference type="ARBA" id="ARBA00022741"/>
    </source>
</evidence>
<dbReference type="InterPro" id="IPR017441">
    <property type="entry name" value="Protein_kinase_ATP_BS"/>
</dbReference>
<dbReference type="PROSITE" id="PS50137">
    <property type="entry name" value="DS_RBD"/>
    <property type="match status" value="2"/>
</dbReference>
<dbReference type="SMART" id="SM00358">
    <property type="entry name" value="DSRM"/>
    <property type="match status" value="2"/>
</dbReference>
<dbReference type="Ensembl" id="ENSNMLT00000015061.1">
    <property type="protein sequence ID" value="ENSNMLP00000013381.1"/>
    <property type="gene ID" value="ENSNMLG00000008968.1"/>
</dbReference>
<keyword evidence="13" id="KW-1185">Reference proteome</keyword>
<proteinExistence type="inferred from homology"/>
<dbReference type="Gene3D" id="3.30.160.20">
    <property type="match status" value="2"/>
</dbReference>
<evidence type="ECO:0000256" key="3">
    <source>
        <dbReference type="ARBA" id="ARBA00022777"/>
    </source>
</evidence>
<accession>A0A8C6SZU6</accession>
<evidence type="ECO:0000256" key="4">
    <source>
        <dbReference type="ARBA" id="ARBA00022840"/>
    </source>
</evidence>
<dbReference type="InterPro" id="IPR000719">
    <property type="entry name" value="Prot_kinase_dom"/>
</dbReference>
<keyword evidence="1" id="KW-0808">Transferase</keyword>
<feature type="compositionally biased region" description="Polar residues" evidence="9">
    <location>
        <begin position="476"/>
        <end position="487"/>
    </location>
</feature>
<reference evidence="12" key="1">
    <citation type="submission" date="2025-08" db="UniProtKB">
        <authorList>
            <consortium name="Ensembl"/>
        </authorList>
    </citation>
    <scope>IDENTIFICATION</scope>
</reference>
<dbReference type="Gene3D" id="3.30.200.20">
    <property type="entry name" value="Phosphorylase Kinase, domain 1"/>
    <property type="match status" value="1"/>
</dbReference>
<feature type="region of interest" description="Disordered" evidence="9">
    <location>
        <begin position="457"/>
        <end position="487"/>
    </location>
</feature>
<evidence type="ECO:0000256" key="8">
    <source>
        <dbReference type="RuleBase" id="RU000304"/>
    </source>
</evidence>
<feature type="binding site" evidence="7">
    <location>
        <position position="250"/>
    </location>
    <ligand>
        <name>ATP</name>
        <dbReference type="ChEBI" id="CHEBI:30616"/>
    </ligand>
</feature>
<keyword evidence="3" id="KW-0418">Kinase</keyword>
<dbReference type="InterPro" id="IPR008271">
    <property type="entry name" value="Ser/Thr_kinase_AS"/>
</dbReference>
<dbReference type="SUPFAM" id="SSF54768">
    <property type="entry name" value="dsRNA-binding domain-like"/>
    <property type="match status" value="2"/>
</dbReference>
<evidence type="ECO:0000256" key="7">
    <source>
        <dbReference type="PROSITE-ProRule" id="PRU10141"/>
    </source>
</evidence>
<organism evidence="12 13">
    <name type="scientific">Neogobius melanostomus</name>
    <name type="common">round goby</name>
    <dbReference type="NCBI Taxonomy" id="47308"/>
    <lineage>
        <taxon>Eukaryota</taxon>
        <taxon>Metazoa</taxon>
        <taxon>Chordata</taxon>
        <taxon>Craniata</taxon>
        <taxon>Vertebrata</taxon>
        <taxon>Euteleostomi</taxon>
        <taxon>Actinopterygii</taxon>
        <taxon>Neopterygii</taxon>
        <taxon>Teleostei</taxon>
        <taxon>Neoteleostei</taxon>
        <taxon>Acanthomorphata</taxon>
        <taxon>Gobiaria</taxon>
        <taxon>Gobiiformes</taxon>
        <taxon>Gobioidei</taxon>
        <taxon>Gobiidae</taxon>
        <taxon>Benthophilinae</taxon>
        <taxon>Neogobiini</taxon>
        <taxon>Neogobius</taxon>
    </lineage>
</organism>
<keyword evidence="8" id="KW-0723">Serine/threonine-protein kinase</keyword>
<protein>
    <submittedName>
        <fullName evidence="12">Eukaryotic translation initiation factor 2-alpha kinase 2</fullName>
    </submittedName>
</protein>
<dbReference type="PANTHER" id="PTHR11042:SF194">
    <property type="entry name" value="DOUBLE-STRANDED RNA ACTIVATED PROTEIN KINASE"/>
    <property type="match status" value="1"/>
</dbReference>
<dbReference type="InterPro" id="IPR011009">
    <property type="entry name" value="Kinase-like_dom_sf"/>
</dbReference>
<dbReference type="AlphaFoldDB" id="A0A8C6SZU6"/>
<dbReference type="GO" id="GO:0003723">
    <property type="term" value="F:RNA binding"/>
    <property type="evidence" value="ECO:0007669"/>
    <property type="project" value="UniProtKB-UniRule"/>
</dbReference>
<dbReference type="GO" id="GO:0005524">
    <property type="term" value="F:ATP binding"/>
    <property type="evidence" value="ECO:0007669"/>
    <property type="project" value="UniProtKB-UniRule"/>
</dbReference>
<dbReference type="InterPro" id="IPR050339">
    <property type="entry name" value="CC_SR_Kinase"/>
</dbReference>
<dbReference type="GO" id="GO:0004694">
    <property type="term" value="F:eukaryotic translation initiation factor 2alpha kinase activity"/>
    <property type="evidence" value="ECO:0007669"/>
    <property type="project" value="TreeGrafter"/>
</dbReference>
<dbReference type="SMART" id="SM00220">
    <property type="entry name" value="S_TKc"/>
    <property type="match status" value="1"/>
</dbReference>
<evidence type="ECO:0000256" key="1">
    <source>
        <dbReference type="ARBA" id="ARBA00022679"/>
    </source>
</evidence>